<evidence type="ECO:0000256" key="2">
    <source>
        <dbReference type="SAM" id="Phobius"/>
    </source>
</evidence>
<dbReference type="Pfam" id="PF09335">
    <property type="entry name" value="VTT_dom"/>
    <property type="match status" value="1"/>
</dbReference>
<evidence type="ECO:0000313" key="5">
    <source>
        <dbReference type="Proteomes" id="UP000241769"/>
    </source>
</evidence>
<dbReference type="OrthoDB" id="166803at2759"/>
<accession>A0A2P6NAI1</accession>
<keyword evidence="2" id="KW-1133">Transmembrane helix</keyword>
<dbReference type="STRING" id="1890364.A0A2P6NAI1"/>
<protein>
    <recommendedName>
        <fullName evidence="3">VTT domain-containing protein</fullName>
    </recommendedName>
</protein>
<sequence>MFRSRSSDMSDLVEADIEEAKRLYASTTASMNSSNTAAKNGLSPTNARTSSETNNPHEERVSTDRTTRAANPWWFNWVRNTSYIAAAGMVFYLLIWFNRNGGAAMMQSFLDWVQSIGYWGNAMFSVMFVVISFPFILGGYTPLTLGAGAIYGVLLGTITVSLSSIIGATVSFFVSRFFLREWIERRFKGRDEFDFFMSLFAQSKENRLICILMRCSPIPYGIQNSLFAVTDISFSTYLLTTWIGLLPFQILWTHFGSTMAAYSQSSSLSAWQIVSVVVQVLVMILLFVYLWHKMKKYKRQQNKGGAVSVV</sequence>
<keyword evidence="2" id="KW-0472">Membrane</keyword>
<reference evidence="4 5" key="1">
    <citation type="journal article" date="2018" name="Genome Biol. Evol.">
        <title>Multiple Roots of Fruiting Body Formation in Amoebozoa.</title>
        <authorList>
            <person name="Hillmann F."/>
            <person name="Forbes G."/>
            <person name="Novohradska S."/>
            <person name="Ferling I."/>
            <person name="Riege K."/>
            <person name="Groth M."/>
            <person name="Westermann M."/>
            <person name="Marz M."/>
            <person name="Spaller T."/>
            <person name="Winckler T."/>
            <person name="Schaap P."/>
            <person name="Glockner G."/>
        </authorList>
    </citation>
    <scope>NUCLEOTIDE SEQUENCE [LARGE SCALE GENOMIC DNA]</scope>
    <source>
        <strain evidence="4 5">Jena</strain>
    </source>
</reference>
<feature type="transmembrane region" description="Helical" evidence="2">
    <location>
        <begin position="226"/>
        <end position="250"/>
    </location>
</feature>
<feature type="transmembrane region" description="Helical" evidence="2">
    <location>
        <begin position="149"/>
        <end position="179"/>
    </location>
</feature>
<evidence type="ECO:0000313" key="4">
    <source>
        <dbReference type="EMBL" id="PRP80964.1"/>
    </source>
</evidence>
<organism evidence="4 5">
    <name type="scientific">Planoprotostelium fungivorum</name>
    <dbReference type="NCBI Taxonomy" id="1890364"/>
    <lineage>
        <taxon>Eukaryota</taxon>
        <taxon>Amoebozoa</taxon>
        <taxon>Evosea</taxon>
        <taxon>Variosea</taxon>
        <taxon>Cavosteliida</taxon>
        <taxon>Cavosteliaceae</taxon>
        <taxon>Planoprotostelium</taxon>
    </lineage>
</organism>
<feature type="compositionally biased region" description="Low complexity" evidence="1">
    <location>
        <begin position="31"/>
        <end position="40"/>
    </location>
</feature>
<evidence type="ECO:0000256" key="1">
    <source>
        <dbReference type="SAM" id="MobiDB-lite"/>
    </source>
</evidence>
<gene>
    <name evidence="4" type="ORF">PROFUN_11078</name>
</gene>
<feature type="region of interest" description="Disordered" evidence="1">
    <location>
        <begin position="31"/>
        <end position="64"/>
    </location>
</feature>
<dbReference type="InParanoid" id="A0A2P6NAI1"/>
<feature type="transmembrane region" description="Helical" evidence="2">
    <location>
        <begin position="118"/>
        <end position="137"/>
    </location>
</feature>
<dbReference type="GO" id="GO:0051480">
    <property type="term" value="P:regulation of cytosolic calcium ion concentration"/>
    <property type="evidence" value="ECO:0007669"/>
    <property type="project" value="TreeGrafter"/>
</dbReference>
<feature type="transmembrane region" description="Helical" evidence="2">
    <location>
        <begin position="270"/>
        <end position="291"/>
    </location>
</feature>
<feature type="domain" description="VTT" evidence="3">
    <location>
        <begin position="140"/>
        <end position="257"/>
    </location>
</feature>
<dbReference type="Proteomes" id="UP000241769">
    <property type="component" value="Unassembled WGS sequence"/>
</dbReference>
<proteinExistence type="predicted"/>
<dbReference type="InterPro" id="IPR053069">
    <property type="entry name" value="TVP38/TMEM64"/>
</dbReference>
<comment type="caution">
    <text evidence="4">The sequence shown here is derived from an EMBL/GenBank/DDBJ whole genome shotgun (WGS) entry which is preliminary data.</text>
</comment>
<feature type="compositionally biased region" description="Polar residues" evidence="1">
    <location>
        <begin position="42"/>
        <end position="54"/>
    </location>
</feature>
<feature type="transmembrane region" description="Helical" evidence="2">
    <location>
        <begin position="81"/>
        <end position="97"/>
    </location>
</feature>
<evidence type="ECO:0000259" key="3">
    <source>
        <dbReference type="Pfam" id="PF09335"/>
    </source>
</evidence>
<dbReference type="PANTHER" id="PTHR46593:SF1">
    <property type="entry name" value="TRANSMEMBRANE PROTEIN 64"/>
    <property type="match status" value="1"/>
</dbReference>
<name>A0A2P6NAI1_9EUKA</name>
<dbReference type="EMBL" id="MDYQ01000133">
    <property type="protein sequence ID" value="PRP80964.1"/>
    <property type="molecule type" value="Genomic_DNA"/>
</dbReference>
<feature type="compositionally biased region" description="Basic and acidic residues" evidence="1">
    <location>
        <begin position="55"/>
        <end position="64"/>
    </location>
</feature>
<dbReference type="GO" id="GO:0005783">
    <property type="term" value="C:endoplasmic reticulum"/>
    <property type="evidence" value="ECO:0007669"/>
    <property type="project" value="TreeGrafter"/>
</dbReference>
<dbReference type="AlphaFoldDB" id="A0A2P6NAI1"/>
<dbReference type="PANTHER" id="PTHR46593">
    <property type="entry name" value="TRANSMEMBRANE PROTEIN 64"/>
    <property type="match status" value="1"/>
</dbReference>
<keyword evidence="2" id="KW-0812">Transmembrane</keyword>
<keyword evidence="5" id="KW-1185">Reference proteome</keyword>
<dbReference type="InterPro" id="IPR032816">
    <property type="entry name" value="VTT_dom"/>
</dbReference>